<evidence type="ECO:0000313" key="4">
    <source>
        <dbReference type="EMBL" id="RED65047.1"/>
    </source>
</evidence>
<comment type="similarity">
    <text evidence="1">Belongs to the bacterial sugar transferase family.</text>
</comment>
<evidence type="ECO:0000256" key="1">
    <source>
        <dbReference type="ARBA" id="ARBA00006464"/>
    </source>
</evidence>
<evidence type="ECO:0000256" key="2">
    <source>
        <dbReference type="SAM" id="Phobius"/>
    </source>
</evidence>
<sequence>MISREAELEISAPRIGLHHELAKRALDVTMALFGMIVLLPVFIVVGIAIKLDDPRGRIFFHQIRVGKNGKTFKMYKFRSMVSNADEKLKDILHLNEIDGAMFKMKEDPRITRIGKFIRKTSMDELPQFINVLKGEMSMVGPRPPLPREVESYSTYDRQRLQVVPGCTGLWQVSGRSSIDFKEMVELDLKYIKQRSIWFDIKLILRTISVLIRTKDAY</sequence>
<dbReference type="PANTHER" id="PTHR30576">
    <property type="entry name" value="COLANIC BIOSYNTHESIS UDP-GLUCOSE LIPID CARRIER TRANSFERASE"/>
    <property type="match status" value="1"/>
</dbReference>
<keyword evidence="2" id="KW-0812">Transmembrane</keyword>
<feature type="domain" description="Bacterial sugar transferase" evidence="3">
    <location>
        <begin position="23"/>
        <end position="211"/>
    </location>
</feature>
<proteinExistence type="inferred from homology"/>
<feature type="transmembrane region" description="Helical" evidence="2">
    <location>
        <begin position="28"/>
        <end position="49"/>
    </location>
</feature>
<evidence type="ECO:0000313" key="5">
    <source>
        <dbReference type="Proteomes" id="UP000256869"/>
    </source>
</evidence>
<protein>
    <submittedName>
        <fullName evidence="4">Exopolysaccharide biosynthesis polyprenyl glycosylphosphotransferase</fullName>
    </submittedName>
</protein>
<organism evidence="4 5">
    <name type="scientific">Cohnella lupini</name>
    <dbReference type="NCBI Taxonomy" id="1294267"/>
    <lineage>
        <taxon>Bacteria</taxon>
        <taxon>Bacillati</taxon>
        <taxon>Bacillota</taxon>
        <taxon>Bacilli</taxon>
        <taxon>Bacillales</taxon>
        <taxon>Paenibacillaceae</taxon>
        <taxon>Cohnella</taxon>
    </lineage>
</organism>
<keyword evidence="2" id="KW-1133">Transmembrane helix</keyword>
<dbReference type="AlphaFoldDB" id="A0A3D9ITR8"/>
<dbReference type="OrthoDB" id="9808602at2"/>
<keyword evidence="2" id="KW-0472">Membrane</keyword>
<evidence type="ECO:0000259" key="3">
    <source>
        <dbReference type="Pfam" id="PF02397"/>
    </source>
</evidence>
<dbReference type="PANTHER" id="PTHR30576:SF10">
    <property type="entry name" value="SLL5057 PROTEIN"/>
    <property type="match status" value="1"/>
</dbReference>
<accession>A0A3D9ITR8</accession>
<dbReference type="Proteomes" id="UP000256869">
    <property type="component" value="Unassembled WGS sequence"/>
</dbReference>
<dbReference type="GO" id="GO:0016780">
    <property type="term" value="F:phosphotransferase activity, for other substituted phosphate groups"/>
    <property type="evidence" value="ECO:0007669"/>
    <property type="project" value="TreeGrafter"/>
</dbReference>
<dbReference type="RefSeq" id="WP_115991778.1">
    <property type="nucleotide sequence ID" value="NZ_QRDY01000002.1"/>
</dbReference>
<comment type="caution">
    <text evidence="4">The sequence shown here is derived from an EMBL/GenBank/DDBJ whole genome shotgun (WGS) entry which is preliminary data.</text>
</comment>
<dbReference type="InterPro" id="IPR003362">
    <property type="entry name" value="Bact_transf"/>
</dbReference>
<dbReference type="Pfam" id="PF02397">
    <property type="entry name" value="Bac_transf"/>
    <property type="match status" value="1"/>
</dbReference>
<name>A0A3D9ITR8_9BACL</name>
<dbReference type="EMBL" id="QRDY01000002">
    <property type="protein sequence ID" value="RED65047.1"/>
    <property type="molecule type" value="Genomic_DNA"/>
</dbReference>
<keyword evidence="5" id="KW-1185">Reference proteome</keyword>
<keyword evidence="4" id="KW-0808">Transferase</keyword>
<reference evidence="4 5" key="1">
    <citation type="submission" date="2018-07" db="EMBL/GenBank/DDBJ databases">
        <title>Genomic Encyclopedia of Type Strains, Phase III (KMG-III): the genomes of soil and plant-associated and newly described type strains.</title>
        <authorList>
            <person name="Whitman W."/>
        </authorList>
    </citation>
    <scope>NUCLEOTIDE SEQUENCE [LARGE SCALE GENOMIC DNA]</scope>
    <source>
        <strain evidence="4 5">CECT 8236</strain>
    </source>
</reference>
<gene>
    <name evidence="4" type="ORF">DFP95_102469</name>
</gene>